<dbReference type="InterPro" id="IPR055180">
    <property type="entry name" value="HsdR_RecA-like_helicase_dom_2"/>
</dbReference>
<sequence length="1082" mass="123147">MQYDPKEKDFQNHIIAELEKQGWLVGESRAYNKKFAVYEPDLWAWIEATQPEKLARLESRGANWQEDVLKRLDDELEKKGTLMVLRKGFQFAGAGNIQMSQAEPEDERNDKVRANFEANRLRVVPELVYSVKSPENAPLAGDNSLNRIDLVFFINGLPVTTVELKSVFTQTLEDAKIQYRTTRLPVDKARHKEPLLADKRGAIVHFAMTEEEIEMTTKLDGHNTFFLPFNQGNNEHKGNPPIAKGNEYPTAYFWQIVCKPENWLRIFHAFVYWEVKDKVDAFSRHTKVERLIFPRYHQFDAVTKMLADCKTQGVGNNYLCEHSAGSGKTSTIAWTAHGLTKLRHADGTPYFHSAIVVTDRTVLDAQLQEAIKQIEHQQGLIAAISREDKAQAGKAKSQQLEEALLGASPIIIVTIQTFPFVMEAILTNTSLNNRRFAVIVDEAHNSQTGSTASKLQATLSLQSQQEMADLTVEELLEKIQQARVQSKNISYFAFTATPKHSTYMLFGRKDKNGKPQAFHKYTMRQAIEEGFILDVLKGYVPYETAYKLSGDSVDNSHRVEVKQAKRTLARWANLHATNVTQKVRFIVEHFHHNVAHLLNGEAKAMIVTSSRPAAVRYKLALDKFLAENPAYENYRTLVAFSGSLSGAEVKHAEDHNAAEIFSIADDAEFSENSINLKLPSSDLRKVFDRNEYRVMVVANKFQTGFDQPKLCAMYIDKKIANEVEIVQTYSRLNRTFAGKDQIFIIDFVNKPEVVKAAFLKYDEGAVIEDVQDPNIIYDLKDNLDELSIYDSQDLTQFKQAKFDTQILLKKDRYAQERTLALYRATDKPANTFNQRLQQLKEAVKQWENAYQQAVNLGDENGKNQAELYRKETDAELKTLLKFKGDLAKFSRIYSYIAQLVDFNDGELENFAAFSKLLAKRLNNIPPDEVDVSGLVLSGYRIKKYEIEPPKSNTMEKPMPVKPLSSGSSGQGNPSTLDYLREIIQKMSDTFGEVASEDDIVQFINHLVEQLSQDEELLAQIRNNPFSIAKQGKLPESVKMAIIRALNSYHNLAELLLKNSDTSFEQVLEMIYQAINFKSREMK</sequence>
<dbReference type="Pfam" id="PF04313">
    <property type="entry name" value="HSDR_N"/>
    <property type="match status" value="1"/>
</dbReference>
<dbReference type="GO" id="GO:0005524">
    <property type="term" value="F:ATP binding"/>
    <property type="evidence" value="ECO:0007669"/>
    <property type="project" value="UniProtKB-KW"/>
</dbReference>
<dbReference type="InterPro" id="IPR007409">
    <property type="entry name" value="Restrct_endonuc_type1_HsdR_N"/>
</dbReference>
<dbReference type="RefSeq" id="WP_119222014.1">
    <property type="nucleotide sequence ID" value="NZ_UGHH01000002.1"/>
</dbReference>
<keyword evidence="1" id="KW-0175">Coiled coil</keyword>
<dbReference type="GO" id="GO:0009035">
    <property type="term" value="F:type I site-specific deoxyribonuclease activity"/>
    <property type="evidence" value="ECO:0007669"/>
    <property type="project" value="UniProtKB-EC"/>
</dbReference>
<dbReference type="SUPFAM" id="SSF52540">
    <property type="entry name" value="P-loop containing nucleoside triphosphate hydrolases"/>
    <property type="match status" value="1"/>
</dbReference>
<reference evidence="4 5" key="1">
    <citation type="submission" date="2018-06" db="EMBL/GenBank/DDBJ databases">
        <authorList>
            <consortium name="Pathogen Informatics"/>
            <person name="Doyle S."/>
        </authorList>
    </citation>
    <scope>NUCLEOTIDE SEQUENCE [LARGE SCALE GENOMIC DNA]</scope>
    <source>
        <strain evidence="4 5">NCTC10794</strain>
    </source>
</reference>
<dbReference type="AlphaFoldDB" id="A0A377HYI6"/>
<evidence type="ECO:0000256" key="2">
    <source>
        <dbReference type="SAM" id="MobiDB-lite"/>
    </source>
</evidence>
<dbReference type="Gene3D" id="3.90.1570.50">
    <property type="match status" value="1"/>
</dbReference>
<dbReference type="PANTHER" id="PTHR42927:SF1">
    <property type="entry name" value="HELICASE SUPERFAMILY 1 AND 2 DOMAIN-CONTAINING PROTEIN"/>
    <property type="match status" value="1"/>
</dbReference>
<evidence type="ECO:0000256" key="1">
    <source>
        <dbReference type="SAM" id="Coils"/>
    </source>
</evidence>
<evidence type="ECO:0000313" key="5">
    <source>
        <dbReference type="Proteomes" id="UP000254867"/>
    </source>
</evidence>
<dbReference type="Proteomes" id="UP000254867">
    <property type="component" value="Unassembled WGS sequence"/>
</dbReference>
<gene>
    <name evidence="4" type="primary">hsdR1</name>
    <name evidence="4" type="ORF">NCTC10794_00244</name>
</gene>
<dbReference type="EC" id="3.1.21.3" evidence="4"/>
<dbReference type="InterPro" id="IPR014001">
    <property type="entry name" value="Helicase_ATP-bd"/>
</dbReference>
<protein>
    <submittedName>
        <fullName evidence="4">Type I site-specific restriction-modification system, R subunit</fullName>
        <ecNumber evidence="4">3.1.21.3</ecNumber>
    </submittedName>
</protein>
<dbReference type="EMBL" id="UGHH01000002">
    <property type="protein sequence ID" value="STO63234.1"/>
    <property type="molecule type" value="Genomic_DNA"/>
</dbReference>
<dbReference type="InterPro" id="IPR027417">
    <property type="entry name" value="P-loop_NTPase"/>
</dbReference>
<dbReference type="Pfam" id="PF18766">
    <property type="entry name" value="SWI2_SNF2"/>
    <property type="match status" value="1"/>
</dbReference>
<dbReference type="Gene3D" id="3.40.50.300">
    <property type="entry name" value="P-loop containing nucleotide triphosphate hydrolases"/>
    <property type="match status" value="2"/>
</dbReference>
<dbReference type="GO" id="GO:0003677">
    <property type="term" value="F:DNA binding"/>
    <property type="evidence" value="ECO:0007669"/>
    <property type="project" value="UniProtKB-KW"/>
</dbReference>
<dbReference type="Pfam" id="PF22679">
    <property type="entry name" value="T1R_D3-like"/>
    <property type="match status" value="1"/>
</dbReference>
<dbReference type="GO" id="GO:0009307">
    <property type="term" value="P:DNA restriction-modification system"/>
    <property type="evidence" value="ECO:0007669"/>
    <property type="project" value="UniProtKB-KW"/>
</dbReference>
<proteinExistence type="predicted"/>
<dbReference type="SMART" id="SM00487">
    <property type="entry name" value="DEXDc"/>
    <property type="match status" value="1"/>
</dbReference>
<feature type="coiled-coil region" evidence="1">
    <location>
        <begin position="829"/>
        <end position="856"/>
    </location>
</feature>
<organism evidence="4 5">
    <name type="scientific">Haemophilus parahaemolyticus</name>
    <dbReference type="NCBI Taxonomy" id="735"/>
    <lineage>
        <taxon>Bacteria</taxon>
        <taxon>Pseudomonadati</taxon>
        <taxon>Pseudomonadota</taxon>
        <taxon>Gammaproteobacteria</taxon>
        <taxon>Pasteurellales</taxon>
        <taxon>Pasteurellaceae</taxon>
        <taxon>Haemophilus</taxon>
    </lineage>
</organism>
<keyword evidence="4" id="KW-0378">Hydrolase</keyword>
<evidence type="ECO:0000259" key="3">
    <source>
        <dbReference type="SMART" id="SM00487"/>
    </source>
</evidence>
<feature type="domain" description="Helicase ATP-binding" evidence="3">
    <location>
        <begin position="290"/>
        <end position="524"/>
    </location>
</feature>
<accession>A0A377HYI6</accession>
<name>A0A377HYI6_HAEPH</name>
<dbReference type="InterPro" id="IPR040980">
    <property type="entry name" value="SWI2_SNF2"/>
</dbReference>
<feature type="region of interest" description="Disordered" evidence="2">
    <location>
        <begin position="948"/>
        <end position="972"/>
    </location>
</feature>
<evidence type="ECO:0000313" key="4">
    <source>
        <dbReference type="EMBL" id="STO63234.1"/>
    </source>
</evidence>
<dbReference type="PANTHER" id="PTHR42927">
    <property type="entry name" value="HELICASE SUPERFAMILY 1 AND 2 DOMAIN-CONTAINING PROTEIN"/>
    <property type="match status" value="1"/>
</dbReference>